<evidence type="ECO:0000256" key="1">
    <source>
        <dbReference type="SAM" id="SignalP"/>
    </source>
</evidence>
<feature type="signal peptide" evidence="1">
    <location>
        <begin position="1"/>
        <end position="23"/>
    </location>
</feature>
<feature type="chain" id="PRO_5032744865" description="Secreted protein" evidence="1">
    <location>
        <begin position="24"/>
        <end position="233"/>
    </location>
</feature>
<evidence type="ECO:0000313" key="3">
    <source>
        <dbReference type="Proteomes" id="UP000625711"/>
    </source>
</evidence>
<dbReference type="AlphaFoldDB" id="A0A834I6V4"/>
<sequence length="233" mass="26945">MASVINLPLFYLLFVFGFTSINGQSQEVSQLENYFYRTCLKYSGSTEPFNKLRADFYEMYEYFKVSSQLLPVRKKDFCKDDVPRLITRIKNVETDMKACLPHNDTSQAVFIKESLIEFLRFLCDKVQTRLFSSEVTMCREKIESSPSQELDYCLNRIFPPTNGLLTKKDLCDDLSIARKCVALLLEQQCPSSQLTKDLNQEFFSHLEKPCNGCGYLSLNISSLILLLLVHFLK</sequence>
<dbReference type="OrthoDB" id="6757185at2759"/>
<comment type="caution">
    <text evidence="2">The sequence shown here is derived from an EMBL/GenBank/DDBJ whole genome shotgun (WGS) entry which is preliminary data.</text>
</comment>
<protein>
    <recommendedName>
        <fullName evidence="4">Secreted protein</fullName>
    </recommendedName>
</protein>
<organism evidence="2 3">
    <name type="scientific">Rhynchophorus ferrugineus</name>
    <name type="common">Red palm weevil</name>
    <name type="synonym">Curculio ferrugineus</name>
    <dbReference type="NCBI Taxonomy" id="354439"/>
    <lineage>
        <taxon>Eukaryota</taxon>
        <taxon>Metazoa</taxon>
        <taxon>Ecdysozoa</taxon>
        <taxon>Arthropoda</taxon>
        <taxon>Hexapoda</taxon>
        <taxon>Insecta</taxon>
        <taxon>Pterygota</taxon>
        <taxon>Neoptera</taxon>
        <taxon>Endopterygota</taxon>
        <taxon>Coleoptera</taxon>
        <taxon>Polyphaga</taxon>
        <taxon>Cucujiformia</taxon>
        <taxon>Curculionidae</taxon>
        <taxon>Dryophthorinae</taxon>
        <taxon>Rhynchophorus</taxon>
    </lineage>
</organism>
<reference evidence="2" key="1">
    <citation type="submission" date="2020-08" db="EMBL/GenBank/DDBJ databases">
        <title>Genome sequencing and assembly of the red palm weevil Rhynchophorus ferrugineus.</title>
        <authorList>
            <person name="Dias G.B."/>
            <person name="Bergman C.M."/>
            <person name="Manee M."/>
        </authorList>
    </citation>
    <scope>NUCLEOTIDE SEQUENCE</scope>
    <source>
        <strain evidence="2">AA-2017</strain>
        <tissue evidence="2">Whole larva</tissue>
    </source>
</reference>
<gene>
    <name evidence="2" type="ORF">GWI33_014089</name>
</gene>
<evidence type="ECO:0008006" key="4">
    <source>
        <dbReference type="Google" id="ProtNLM"/>
    </source>
</evidence>
<evidence type="ECO:0000313" key="2">
    <source>
        <dbReference type="EMBL" id="KAF7273198.1"/>
    </source>
</evidence>
<name>A0A834I6V4_RHYFE</name>
<dbReference type="Proteomes" id="UP000625711">
    <property type="component" value="Unassembled WGS sequence"/>
</dbReference>
<proteinExistence type="predicted"/>
<dbReference type="EMBL" id="JAACXV010013539">
    <property type="protein sequence ID" value="KAF7273198.1"/>
    <property type="molecule type" value="Genomic_DNA"/>
</dbReference>
<keyword evidence="3" id="KW-1185">Reference proteome</keyword>
<keyword evidence="1" id="KW-0732">Signal</keyword>
<accession>A0A834I6V4</accession>